<accession>A0A1I1GWU2</accession>
<evidence type="ECO:0000256" key="11">
    <source>
        <dbReference type="ARBA" id="ARBA00039257"/>
    </source>
</evidence>
<dbReference type="GO" id="GO:0009253">
    <property type="term" value="P:peptidoglycan catabolic process"/>
    <property type="evidence" value="ECO:0007669"/>
    <property type="project" value="InterPro"/>
</dbReference>
<evidence type="ECO:0000256" key="7">
    <source>
        <dbReference type="ARBA" id="ARBA00022723"/>
    </source>
</evidence>
<protein>
    <recommendedName>
        <fullName evidence="11">1,6-anhydro-N-acetylmuramyl-L-alanine amidase AmpD</fullName>
        <ecNumber evidence="5">3.5.1.28</ecNumber>
    </recommendedName>
    <alternativeName>
        <fullName evidence="12">N-acetylmuramoyl-L-alanine amidase</fullName>
    </alternativeName>
</protein>
<comment type="similarity">
    <text evidence="4">Belongs to the N-acetylmuramoyl-L-alanine amidase 2 family.</text>
</comment>
<evidence type="ECO:0000256" key="4">
    <source>
        <dbReference type="ARBA" id="ARBA00007553"/>
    </source>
</evidence>
<dbReference type="GO" id="GO:0008745">
    <property type="term" value="F:N-acetylmuramoyl-L-alanine amidase activity"/>
    <property type="evidence" value="ECO:0007669"/>
    <property type="project" value="UniProtKB-EC"/>
</dbReference>
<organism evidence="14 15">
    <name type="scientific">Marinospirillum celere</name>
    <dbReference type="NCBI Taxonomy" id="1122252"/>
    <lineage>
        <taxon>Bacteria</taxon>
        <taxon>Pseudomonadati</taxon>
        <taxon>Pseudomonadota</taxon>
        <taxon>Gammaproteobacteria</taxon>
        <taxon>Oceanospirillales</taxon>
        <taxon>Oceanospirillaceae</taxon>
        <taxon>Marinospirillum</taxon>
    </lineage>
</organism>
<dbReference type="GO" id="GO:0071555">
    <property type="term" value="P:cell wall organization"/>
    <property type="evidence" value="ECO:0007669"/>
    <property type="project" value="UniProtKB-KW"/>
</dbReference>
<dbReference type="PANTHER" id="PTHR30417">
    <property type="entry name" value="N-ACETYLMURAMOYL-L-ALANINE AMIDASE AMID"/>
    <property type="match status" value="1"/>
</dbReference>
<dbReference type="Gene3D" id="3.40.80.10">
    <property type="entry name" value="Peptidoglycan recognition protein-like"/>
    <property type="match status" value="1"/>
</dbReference>
<dbReference type="PANTHER" id="PTHR30417:SF4">
    <property type="entry name" value="1,6-ANHYDRO-N-ACETYLMURAMYL-L-ALANINE AMIDASE AMPD"/>
    <property type="match status" value="1"/>
</dbReference>
<dbReference type="STRING" id="1122252.SAMN05660443_1685"/>
<dbReference type="RefSeq" id="WP_091961932.1">
    <property type="nucleotide sequence ID" value="NZ_FOLH01000003.1"/>
</dbReference>
<dbReference type="OrthoDB" id="9794842at2"/>
<keyword evidence="15" id="KW-1185">Reference proteome</keyword>
<evidence type="ECO:0000256" key="5">
    <source>
        <dbReference type="ARBA" id="ARBA00011901"/>
    </source>
</evidence>
<dbReference type="GO" id="GO:0046872">
    <property type="term" value="F:metal ion binding"/>
    <property type="evidence" value="ECO:0007669"/>
    <property type="project" value="UniProtKB-KW"/>
</dbReference>
<evidence type="ECO:0000313" key="14">
    <source>
        <dbReference type="EMBL" id="SFC16309.1"/>
    </source>
</evidence>
<dbReference type="EMBL" id="FOLH01000003">
    <property type="protein sequence ID" value="SFC16309.1"/>
    <property type="molecule type" value="Genomic_DNA"/>
</dbReference>
<dbReference type="InterPro" id="IPR036505">
    <property type="entry name" value="Amidase/PGRP_sf"/>
</dbReference>
<evidence type="ECO:0000256" key="3">
    <source>
        <dbReference type="ARBA" id="ARBA00004496"/>
    </source>
</evidence>
<evidence type="ECO:0000313" key="15">
    <source>
        <dbReference type="Proteomes" id="UP000199058"/>
    </source>
</evidence>
<keyword evidence="10" id="KW-0961">Cell wall biogenesis/degradation</keyword>
<dbReference type="NCBIfam" id="NF008758">
    <property type="entry name" value="PRK11789.1"/>
    <property type="match status" value="1"/>
</dbReference>
<feature type="domain" description="N-acetylmuramoyl-L-alanine amidase" evidence="13">
    <location>
        <begin position="16"/>
        <end position="167"/>
    </location>
</feature>
<dbReference type="InterPro" id="IPR002502">
    <property type="entry name" value="Amidase_domain"/>
</dbReference>
<keyword evidence="7" id="KW-0479">Metal-binding</keyword>
<gene>
    <name evidence="14" type="ORF">SAMN05660443_1685</name>
</gene>
<evidence type="ECO:0000259" key="13">
    <source>
        <dbReference type="SMART" id="SM00644"/>
    </source>
</evidence>
<evidence type="ECO:0000256" key="10">
    <source>
        <dbReference type="ARBA" id="ARBA00023316"/>
    </source>
</evidence>
<keyword evidence="9" id="KW-0862">Zinc</keyword>
<dbReference type="SMART" id="SM00644">
    <property type="entry name" value="Ami_2"/>
    <property type="match status" value="1"/>
</dbReference>
<dbReference type="SUPFAM" id="SSF55846">
    <property type="entry name" value="N-acetylmuramoyl-L-alanine amidase-like"/>
    <property type="match status" value="1"/>
</dbReference>
<keyword evidence="6" id="KW-0963">Cytoplasm</keyword>
<dbReference type="Pfam" id="PF01510">
    <property type="entry name" value="Amidase_2"/>
    <property type="match status" value="1"/>
</dbReference>
<reference evidence="14 15" key="1">
    <citation type="submission" date="2016-10" db="EMBL/GenBank/DDBJ databases">
        <authorList>
            <person name="de Groot N.N."/>
        </authorList>
    </citation>
    <scope>NUCLEOTIDE SEQUENCE [LARGE SCALE GENOMIC DNA]</scope>
    <source>
        <strain evidence="14 15">DSM 18438</strain>
    </source>
</reference>
<comment type="cofactor">
    <cofactor evidence="2">
        <name>Zn(2+)</name>
        <dbReference type="ChEBI" id="CHEBI:29105"/>
    </cofactor>
</comment>
<sequence>MQIFEHWLQEAETCPSPHYNTRPDPEDISLLVIHNIALPPKTYGGGWIEKFFQGQLPPTEHPYFESLAGVRVSAHLLIERTGRLIQFVAFNQRAWHAGQSYFQGRENCNDFSIGIEMEGSDDQPYTQVQYQQLIKVTRSLMHVYPGITQERICSHASLAHGRKTDPGPAFDWQSYLAEL</sequence>
<dbReference type="InterPro" id="IPR051206">
    <property type="entry name" value="NAMLAA_amidase_2"/>
</dbReference>
<evidence type="ECO:0000256" key="1">
    <source>
        <dbReference type="ARBA" id="ARBA00001561"/>
    </source>
</evidence>
<keyword evidence="8" id="KW-0378">Hydrolase</keyword>
<evidence type="ECO:0000256" key="9">
    <source>
        <dbReference type="ARBA" id="ARBA00022833"/>
    </source>
</evidence>
<dbReference type="AlphaFoldDB" id="A0A1I1GWU2"/>
<dbReference type="GO" id="GO:0009254">
    <property type="term" value="P:peptidoglycan turnover"/>
    <property type="evidence" value="ECO:0007669"/>
    <property type="project" value="TreeGrafter"/>
</dbReference>
<evidence type="ECO:0000256" key="8">
    <source>
        <dbReference type="ARBA" id="ARBA00022801"/>
    </source>
</evidence>
<dbReference type="EC" id="3.5.1.28" evidence="5"/>
<evidence type="ECO:0000256" key="6">
    <source>
        <dbReference type="ARBA" id="ARBA00022490"/>
    </source>
</evidence>
<evidence type="ECO:0000256" key="12">
    <source>
        <dbReference type="ARBA" id="ARBA00042615"/>
    </source>
</evidence>
<dbReference type="Proteomes" id="UP000199058">
    <property type="component" value="Unassembled WGS sequence"/>
</dbReference>
<proteinExistence type="inferred from homology"/>
<name>A0A1I1GWU2_9GAMM</name>
<evidence type="ECO:0000256" key="2">
    <source>
        <dbReference type="ARBA" id="ARBA00001947"/>
    </source>
</evidence>
<comment type="subcellular location">
    <subcellularLocation>
        <location evidence="3">Cytoplasm</location>
    </subcellularLocation>
</comment>
<dbReference type="CDD" id="cd06583">
    <property type="entry name" value="PGRP"/>
    <property type="match status" value="1"/>
</dbReference>
<comment type="catalytic activity">
    <reaction evidence="1">
        <text>Hydrolyzes the link between N-acetylmuramoyl residues and L-amino acid residues in certain cell-wall glycopeptides.</text>
        <dbReference type="EC" id="3.5.1.28"/>
    </reaction>
</comment>
<dbReference type="GO" id="GO:0005737">
    <property type="term" value="C:cytoplasm"/>
    <property type="evidence" value="ECO:0007669"/>
    <property type="project" value="UniProtKB-SubCell"/>
</dbReference>